<dbReference type="CDD" id="cd03801">
    <property type="entry name" value="GT4_PimA-like"/>
    <property type="match status" value="1"/>
</dbReference>
<name>A0ABP9UR12_9BACT</name>
<sequence length="349" mass="38029">MHVLFIDVDCPEALDAGALGTRALGGTESTLFQVSEGLARAGLRVTIAQHNRTSPRVTAAGVRYIPYQHRAPLPADPPEVVVVLRNDKILPCLRRRFPTARLLLWMHCFPGRHWRHRIDGVLRTGANLVAVSHSLGDHLVEVMRPALPSWEARARVVMIPNPVSVTRLERRAAFDPDKLVFFSSPHKGLDEVLRHFAAARSEFPGMQLHLADPGYWKGSRSDFPEGVIAHGALTPAEVHRHVAEALCVFYPQTGFAETFGLVFAEANALGTPVLAHPLGAASEVLEAGGPGQVADCSEPEFVVGTLRRWREGGRPRVTACPHYRPAAVIGRWMTLLTGSATLAPPQNAA</sequence>
<feature type="domain" description="Glycosyl transferase family 1" evidence="1">
    <location>
        <begin position="184"/>
        <end position="309"/>
    </location>
</feature>
<comment type="caution">
    <text evidence="2">The sequence shown here is derived from an EMBL/GenBank/DDBJ whole genome shotgun (WGS) entry which is preliminary data.</text>
</comment>
<dbReference type="RefSeq" id="WP_353567248.1">
    <property type="nucleotide sequence ID" value="NZ_BAABRI010000012.1"/>
</dbReference>
<evidence type="ECO:0000313" key="2">
    <source>
        <dbReference type="EMBL" id="GAA5483127.1"/>
    </source>
</evidence>
<accession>A0ABP9UR12</accession>
<dbReference type="EMBL" id="BAABRI010000012">
    <property type="protein sequence ID" value="GAA5483127.1"/>
    <property type="molecule type" value="Genomic_DNA"/>
</dbReference>
<dbReference type="Proteomes" id="UP001476282">
    <property type="component" value="Unassembled WGS sequence"/>
</dbReference>
<evidence type="ECO:0000313" key="3">
    <source>
        <dbReference type="Proteomes" id="UP001476282"/>
    </source>
</evidence>
<keyword evidence="3" id="KW-1185">Reference proteome</keyword>
<organism evidence="2 3">
    <name type="scientific">Haloferula sargassicola</name>
    <dbReference type="NCBI Taxonomy" id="490096"/>
    <lineage>
        <taxon>Bacteria</taxon>
        <taxon>Pseudomonadati</taxon>
        <taxon>Verrucomicrobiota</taxon>
        <taxon>Verrucomicrobiia</taxon>
        <taxon>Verrucomicrobiales</taxon>
        <taxon>Verrucomicrobiaceae</taxon>
        <taxon>Haloferula</taxon>
    </lineage>
</organism>
<dbReference type="PANTHER" id="PTHR12526:SF637">
    <property type="entry name" value="GLYCOSYLTRANSFERASE EPSF-RELATED"/>
    <property type="match status" value="1"/>
</dbReference>
<dbReference type="SUPFAM" id="SSF53756">
    <property type="entry name" value="UDP-Glycosyltransferase/glycogen phosphorylase"/>
    <property type="match status" value="1"/>
</dbReference>
<dbReference type="Pfam" id="PF00534">
    <property type="entry name" value="Glycos_transf_1"/>
    <property type="match status" value="1"/>
</dbReference>
<reference evidence="2 3" key="1">
    <citation type="submission" date="2024-02" db="EMBL/GenBank/DDBJ databases">
        <title>Haloferula sargassicola NBRC 104335.</title>
        <authorList>
            <person name="Ichikawa N."/>
            <person name="Katano-Makiyama Y."/>
            <person name="Hidaka K."/>
        </authorList>
    </citation>
    <scope>NUCLEOTIDE SEQUENCE [LARGE SCALE GENOMIC DNA]</scope>
    <source>
        <strain evidence="2 3">NBRC 104335</strain>
    </source>
</reference>
<protein>
    <recommendedName>
        <fullName evidence="1">Glycosyl transferase family 1 domain-containing protein</fullName>
    </recommendedName>
</protein>
<dbReference type="PANTHER" id="PTHR12526">
    <property type="entry name" value="GLYCOSYLTRANSFERASE"/>
    <property type="match status" value="1"/>
</dbReference>
<evidence type="ECO:0000259" key="1">
    <source>
        <dbReference type="Pfam" id="PF00534"/>
    </source>
</evidence>
<proteinExistence type="predicted"/>
<dbReference type="InterPro" id="IPR001296">
    <property type="entry name" value="Glyco_trans_1"/>
</dbReference>
<gene>
    <name evidence="2" type="ORF">Hsar01_02355</name>
</gene>
<dbReference type="Gene3D" id="3.40.50.2000">
    <property type="entry name" value="Glycogen Phosphorylase B"/>
    <property type="match status" value="2"/>
</dbReference>